<keyword evidence="1 2" id="KW-0436">Ligase</keyword>
<feature type="domain" description="Bacillithiol biosynthesis BshC N-terminal Rossmann-like" evidence="3">
    <location>
        <begin position="1"/>
        <end position="383"/>
    </location>
</feature>
<dbReference type="HAMAP" id="MF_01867">
    <property type="entry name" value="BshC"/>
    <property type="match status" value="1"/>
</dbReference>
<dbReference type="Proteomes" id="UP001164803">
    <property type="component" value="Chromosome"/>
</dbReference>
<reference evidence="5" key="1">
    <citation type="submission" date="2022-08" db="EMBL/GenBank/DDBJ databases">
        <title>Alicyclobacillus dauci DSM2870, complete genome.</title>
        <authorList>
            <person name="Wang Q."/>
            <person name="Cai R."/>
            <person name="Wang Z."/>
        </authorList>
    </citation>
    <scope>NUCLEOTIDE SEQUENCE</scope>
    <source>
        <strain evidence="5">DSM 28700</strain>
    </source>
</reference>
<dbReference type="Pfam" id="PF24850">
    <property type="entry name" value="CC_BshC"/>
    <property type="match status" value="1"/>
</dbReference>
<evidence type="ECO:0000259" key="4">
    <source>
        <dbReference type="Pfam" id="PF24850"/>
    </source>
</evidence>
<dbReference type="InterPro" id="IPR055398">
    <property type="entry name" value="Rossmann-like_BshC"/>
</dbReference>
<dbReference type="NCBIfam" id="TIGR03998">
    <property type="entry name" value="thiol_BshC"/>
    <property type="match status" value="1"/>
</dbReference>
<sequence>MKCTIHQAPTGNRLTDAQLFDFERVAHLYDHQDPTKDETFIRRAEAVTGWFTESHRRNLVETLVDYGKRINASTTQLAAAQKLLDSRSVAVVTGQQAGLLTGPFYSISKALSAIGLAVEMERLLGRPVVPVFWVASEDHDFAEVDHAYILNEDDDVTRISLKHQFDTHQMVFYSPLSDTQVREVLDVLRESIPELPYKSEMLHTLKVCWTDGDTLSVWFARVLARLLSKHPIVILDPCLPGLRQLVAPVFARTLRDFDVLQDNLAAAYREVEEAGFAHEVIRDPAHSTVFHVIDGKRYVIEKNREGAFVARGHGKKLELPEWVDLATESPELFSSNVLLRPVIQDHLIPTLAYVGGPSELAYHPLSRAVFHTHERSLPPLIMRQRLRIASPGVWRTMNQWNVSFEDVHEPVDLVARHALQDVAESLHDRVSSLEQTLTTALQGFVDVYEEFGPQVRDIVNRQHRKQKTLLSKLEHKIYRLAERRRSDDVGQLRRIEHWFWTDGHEQERRLCPINVWAELGLTWFESLPTWENFRQPAPYVDIIVE</sequence>
<gene>
    <name evidence="2 5" type="primary">bshC</name>
    <name evidence="5" type="ORF">NZD86_14740</name>
</gene>
<comment type="function">
    <text evidence="2">Involved in bacillithiol (BSH) biosynthesis. May catalyze the last step of the pathway, the addition of cysteine to glucosamine malate (GlcN-Mal) to generate BSH.</text>
</comment>
<accession>A0ABY6YYM7</accession>
<evidence type="ECO:0000256" key="2">
    <source>
        <dbReference type="HAMAP-Rule" id="MF_01867"/>
    </source>
</evidence>
<dbReference type="InterPro" id="IPR011199">
    <property type="entry name" value="Bacillithiol_biosynth_BshC"/>
</dbReference>
<name>A0ABY6YYM7_9BACL</name>
<proteinExistence type="inferred from homology"/>
<dbReference type="PIRSF" id="PIRSF012535">
    <property type="entry name" value="UCP012535"/>
    <property type="match status" value="1"/>
</dbReference>
<dbReference type="EMBL" id="CP104064">
    <property type="protein sequence ID" value="WAH35542.1"/>
    <property type="molecule type" value="Genomic_DNA"/>
</dbReference>
<evidence type="ECO:0000313" key="5">
    <source>
        <dbReference type="EMBL" id="WAH35542.1"/>
    </source>
</evidence>
<dbReference type="Pfam" id="PF10079">
    <property type="entry name" value="Rossmann-like_BshC"/>
    <property type="match status" value="1"/>
</dbReference>
<comment type="similarity">
    <text evidence="2">Belongs to the BshC family.</text>
</comment>
<dbReference type="RefSeq" id="WP_268042825.1">
    <property type="nucleotide sequence ID" value="NZ_CP104064.1"/>
</dbReference>
<feature type="domain" description="Bacillithiol biosynthesis BshC C-terminal coiled-coil" evidence="4">
    <location>
        <begin position="393"/>
        <end position="527"/>
    </location>
</feature>
<protein>
    <recommendedName>
        <fullName evidence="2">Putative cysteine ligase BshC</fullName>
        <ecNumber evidence="2">6.-.-.-</ecNumber>
    </recommendedName>
</protein>
<evidence type="ECO:0000313" key="6">
    <source>
        <dbReference type="Proteomes" id="UP001164803"/>
    </source>
</evidence>
<keyword evidence="6" id="KW-1185">Reference proteome</keyword>
<dbReference type="EC" id="6.-.-.-" evidence="2"/>
<organism evidence="5 6">
    <name type="scientific">Alicyclobacillus dauci</name>
    <dbReference type="NCBI Taxonomy" id="1475485"/>
    <lineage>
        <taxon>Bacteria</taxon>
        <taxon>Bacillati</taxon>
        <taxon>Bacillota</taxon>
        <taxon>Bacilli</taxon>
        <taxon>Bacillales</taxon>
        <taxon>Alicyclobacillaceae</taxon>
        <taxon>Alicyclobacillus</taxon>
    </lineage>
</organism>
<dbReference type="InterPro" id="IPR055399">
    <property type="entry name" value="CC_BshC"/>
</dbReference>
<evidence type="ECO:0000259" key="3">
    <source>
        <dbReference type="Pfam" id="PF10079"/>
    </source>
</evidence>
<evidence type="ECO:0000256" key="1">
    <source>
        <dbReference type="ARBA" id="ARBA00022598"/>
    </source>
</evidence>